<keyword evidence="5 9" id="KW-0812">Transmembrane</keyword>
<accession>A0A7T7CAA8</accession>
<evidence type="ECO:0000256" key="3">
    <source>
        <dbReference type="ARBA" id="ARBA00022475"/>
    </source>
</evidence>
<feature type="transmembrane region" description="Helical" evidence="9">
    <location>
        <begin position="96"/>
        <end position="119"/>
    </location>
</feature>
<dbReference type="Proteomes" id="UP000595823">
    <property type="component" value="Chromosome"/>
</dbReference>
<dbReference type="AlphaFoldDB" id="A0A7T7CAA8"/>
<dbReference type="InterPro" id="IPR007387">
    <property type="entry name" value="TRAP_DctQ"/>
</dbReference>
<name>A0A7T7CAA8_9BACI</name>
<dbReference type="GO" id="GO:0005886">
    <property type="term" value="C:plasma membrane"/>
    <property type="evidence" value="ECO:0007669"/>
    <property type="project" value="UniProtKB-SubCell"/>
</dbReference>
<keyword evidence="3" id="KW-1003">Cell membrane</keyword>
<keyword evidence="6 9" id="KW-1133">Transmembrane helix</keyword>
<keyword evidence="7 9" id="KW-0472">Membrane</keyword>
<keyword evidence="4" id="KW-0997">Cell inner membrane</keyword>
<evidence type="ECO:0000313" key="11">
    <source>
        <dbReference type="EMBL" id="QQK74699.1"/>
    </source>
</evidence>
<dbReference type="GO" id="GO:0022857">
    <property type="term" value="F:transmembrane transporter activity"/>
    <property type="evidence" value="ECO:0007669"/>
    <property type="project" value="TreeGrafter"/>
</dbReference>
<sequence>MSITKKVNFYFDLVLSKIENLFLFISSILLILMVTIITLSVLGRTFFNTPFAWTVEFSEYIMLYMTFFTLAWILRQAAHVKIDMVVNLFNSRVRKVINLISSGCCLLASIFLTYFSFIVSLDYIQRGDIMYRLVPLPEYILYLPIFVGSALLTFRLIAQILNYTLYDEQEIY</sequence>
<comment type="similarity">
    <text evidence="8">Belongs to the TRAP transporter small permease family.</text>
</comment>
<dbReference type="GO" id="GO:0015740">
    <property type="term" value="P:C4-dicarboxylate transport"/>
    <property type="evidence" value="ECO:0007669"/>
    <property type="project" value="TreeGrafter"/>
</dbReference>
<evidence type="ECO:0000256" key="7">
    <source>
        <dbReference type="ARBA" id="ARBA00023136"/>
    </source>
</evidence>
<dbReference type="PANTHER" id="PTHR35011">
    <property type="entry name" value="2,3-DIKETO-L-GULONATE TRAP TRANSPORTER SMALL PERMEASE PROTEIN YIAM"/>
    <property type="match status" value="1"/>
</dbReference>
<dbReference type="Pfam" id="PF04290">
    <property type="entry name" value="DctQ"/>
    <property type="match status" value="1"/>
</dbReference>
<evidence type="ECO:0000256" key="5">
    <source>
        <dbReference type="ARBA" id="ARBA00022692"/>
    </source>
</evidence>
<dbReference type="InterPro" id="IPR055348">
    <property type="entry name" value="DctQ"/>
</dbReference>
<evidence type="ECO:0000256" key="4">
    <source>
        <dbReference type="ARBA" id="ARBA00022519"/>
    </source>
</evidence>
<protein>
    <submittedName>
        <fullName evidence="11">TRAP transporter small permease</fullName>
    </submittedName>
</protein>
<evidence type="ECO:0000256" key="9">
    <source>
        <dbReference type="SAM" id="Phobius"/>
    </source>
</evidence>
<evidence type="ECO:0000256" key="6">
    <source>
        <dbReference type="ARBA" id="ARBA00022989"/>
    </source>
</evidence>
<dbReference type="PANTHER" id="PTHR35011:SF10">
    <property type="entry name" value="TRAP TRANSPORTER SMALL PERMEASE PROTEIN"/>
    <property type="match status" value="1"/>
</dbReference>
<feature type="transmembrane region" description="Helical" evidence="9">
    <location>
        <begin position="21"/>
        <end position="42"/>
    </location>
</feature>
<dbReference type="KEGG" id="scia:HUG15_03160"/>
<organism evidence="11 12">
    <name type="scientific">Salicibibacter cibarius</name>
    <dbReference type="NCBI Taxonomy" id="2743000"/>
    <lineage>
        <taxon>Bacteria</taxon>
        <taxon>Bacillati</taxon>
        <taxon>Bacillota</taxon>
        <taxon>Bacilli</taxon>
        <taxon>Bacillales</taxon>
        <taxon>Bacillaceae</taxon>
        <taxon>Salicibibacter</taxon>
    </lineage>
</organism>
<evidence type="ECO:0000256" key="8">
    <source>
        <dbReference type="ARBA" id="ARBA00038436"/>
    </source>
</evidence>
<keyword evidence="2" id="KW-0813">Transport</keyword>
<dbReference type="EMBL" id="CP054705">
    <property type="protein sequence ID" value="QQK74699.1"/>
    <property type="molecule type" value="Genomic_DNA"/>
</dbReference>
<evidence type="ECO:0000313" key="12">
    <source>
        <dbReference type="Proteomes" id="UP000595823"/>
    </source>
</evidence>
<evidence type="ECO:0000256" key="1">
    <source>
        <dbReference type="ARBA" id="ARBA00004429"/>
    </source>
</evidence>
<gene>
    <name evidence="11" type="ORF">HUG15_03160</name>
</gene>
<evidence type="ECO:0000259" key="10">
    <source>
        <dbReference type="Pfam" id="PF04290"/>
    </source>
</evidence>
<feature type="transmembrane region" description="Helical" evidence="9">
    <location>
        <begin position="57"/>
        <end position="75"/>
    </location>
</feature>
<keyword evidence="12" id="KW-1185">Reference proteome</keyword>
<feature type="domain" description="Tripartite ATP-independent periplasmic transporters DctQ component" evidence="10">
    <location>
        <begin position="33"/>
        <end position="162"/>
    </location>
</feature>
<feature type="transmembrane region" description="Helical" evidence="9">
    <location>
        <begin position="139"/>
        <end position="158"/>
    </location>
</feature>
<reference evidence="11 12" key="1">
    <citation type="submission" date="2020-06" db="EMBL/GenBank/DDBJ databases">
        <title>Genomic analysis of Salicibibacter sp. NKC5-3.</title>
        <authorList>
            <person name="Oh Y.J."/>
        </authorList>
    </citation>
    <scope>NUCLEOTIDE SEQUENCE [LARGE SCALE GENOMIC DNA]</scope>
    <source>
        <strain evidence="11 12">NKC5-3</strain>
    </source>
</reference>
<proteinExistence type="inferred from homology"/>
<comment type="subcellular location">
    <subcellularLocation>
        <location evidence="1">Cell inner membrane</location>
        <topology evidence="1">Multi-pass membrane protein</topology>
    </subcellularLocation>
</comment>
<evidence type="ECO:0000256" key="2">
    <source>
        <dbReference type="ARBA" id="ARBA00022448"/>
    </source>
</evidence>